<sequence length="276" mass="31144">MNLSDEDAGLFYQLMQSLQCYINQKTKLLNGVKTPDDIDKLSQEDKITLRNSVYEHPELLTSFVNENPYTLPSESLDIVKGWTNYASGDFFMERYLKNYAIFIGNNNVYAVNALYDSFDLMIPKAYLPRAVSTVLLPFKGRIVFDGLMFSSNIHFGGNMKASLKEDYMRAKQNGRIIDTLPPSDKLTTKPSLESASKSKDWSREIKQLQKTVKPLKGGSGQPPLNSPAFSLLKNSIDLASQAAVESADFDTLCATLKKVRRSLSQVENIVYRMEDY</sequence>
<accession>A0A6S6UFD9</accession>
<evidence type="ECO:0000313" key="2">
    <source>
        <dbReference type="EMBL" id="CAA6825729.1"/>
    </source>
</evidence>
<organism evidence="2">
    <name type="scientific">uncultured Thiotrichaceae bacterium</name>
    <dbReference type="NCBI Taxonomy" id="298394"/>
    <lineage>
        <taxon>Bacteria</taxon>
        <taxon>Pseudomonadati</taxon>
        <taxon>Pseudomonadota</taxon>
        <taxon>Gammaproteobacteria</taxon>
        <taxon>Thiotrichales</taxon>
        <taxon>Thiotrichaceae</taxon>
        <taxon>environmental samples</taxon>
    </lineage>
</organism>
<proteinExistence type="predicted"/>
<dbReference type="AlphaFoldDB" id="A0A6S6UFD9"/>
<protein>
    <submittedName>
        <fullName evidence="2">Uncharacterized protein</fullName>
    </submittedName>
</protein>
<feature type="region of interest" description="Disordered" evidence="1">
    <location>
        <begin position="178"/>
        <end position="201"/>
    </location>
</feature>
<evidence type="ECO:0000256" key="1">
    <source>
        <dbReference type="SAM" id="MobiDB-lite"/>
    </source>
</evidence>
<name>A0A6S6UFD9_9GAMM</name>
<gene>
    <name evidence="2" type="ORF">HELGO_WM18288</name>
</gene>
<reference evidence="2" key="1">
    <citation type="submission" date="2020-01" db="EMBL/GenBank/DDBJ databases">
        <authorList>
            <person name="Meier V. D."/>
            <person name="Meier V D."/>
        </authorList>
    </citation>
    <scope>NUCLEOTIDE SEQUENCE</scope>
    <source>
        <strain evidence="2">HLG_WM_MAG_09</strain>
    </source>
</reference>
<dbReference type="EMBL" id="CACVAT010000414">
    <property type="protein sequence ID" value="CAA6825729.1"/>
    <property type="molecule type" value="Genomic_DNA"/>
</dbReference>